<dbReference type="FunFam" id="1.10.8.10:FF:000028">
    <property type="entry name" value="ATP-dependent protease ATPase subunit HslU"/>
    <property type="match status" value="1"/>
</dbReference>
<keyword evidence="6 11" id="KW-0143">Chaperone</keyword>
<evidence type="ECO:0000256" key="1">
    <source>
        <dbReference type="ARBA" id="ARBA00004496"/>
    </source>
</evidence>
<evidence type="ECO:0000256" key="10">
    <source>
        <dbReference type="ARBA" id="ARBA00082554"/>
    </source>
</evidence>
<sequence>MSEMTPREIVSELDQHIIGQAEAKRAVAIALRNRWRRMQLQEPLRHEVTPKNILMIGPTGVGKTEIARRLAKLANAPFIKVEATKFTEVGYVGKEVDSIIRDLTDSAMKLVRQTEIEKNRFRAEEAAEERILDALLPPEKNQWGEVENQNNNNSTRQIFRKKLREGQLDDREIDIDVAAPSMGVEIMAPPGMEEMTSQLQSMFQNLSSGKTKTRKMKIKDAFKALVDDEAAKLINPEELKEKAIEAVEQNGIVFIDEIDKICKKGEYSGADVSREGVQRDLLPLVEGSTVSTKHGMVKTDHILFIASGAFQVARPSDLIPELQGRLPIRVELSALTAGDFERILTEPNASLTEQYKALMATEGVNITFTQDAIKKIAEAAFRVNEKTENIGARRLHTVMERLMDKISFNASDMNGEQVTIDGAYVADALGEVVENEDLSRFIL</sequence>
<dbReference type="GO" id="GO:0008233">
    <property type="term" value="F:peptidase activity"/>
    <property type="evidence" value="ECO:0007669"/>
    <property type="project" value="InterPro"/>
</dbReference>
<protein>
    <recommendedName>
        <fullName evidence="9 11">ATP-dependent protease ATPase subunit HslU</fullName>
    </recommendedName>
    <alternativeName>
        <fullName evidence="10 11">Unfoldase HslU</fullName>
    </alternativeName>
</protein>
<dbReference type="SUPFAM" id="SSF52540">
    <property type="entry name" value="P-loop containing nucleoside triphosphate hydrolases"/>
    <property type="match status" value="1"/>
</dbReference>
<dbReference type="InterPro" id="IPR050052">
    <property type="entry name" value="ATP-dep_Clp_protease_ClpX"/>
</dbReference>
<dbReference type="InterPro" id="IPR003959">
    <property type="entry name" value="ATPase_AAA_core"/>
</dbReference>
<dbReference type="InterPro" id="IPR027417">
    <property type="entry name" value="P-loop_NTPase"/>
</dbReference>
<dbReference type="InterPro" id="IPR004491">
    <property type="entry name" value="HslU"/>
</dbReference>
<dbReference type="Gene3D" id="3.40.50.300">
    <property type="entry name" value="P-loop containing nucleotide triphosphate hydrolases"/>
    <property type="match status" value="2"/>
</dbReference>
<dbReference type="Pfam" id="PF00004">
    <property type="entry name" value="AAA"/>
    <property type="match status" value="1"/>
</dbReference>
<dbReference type="FunFam" id="3.40.50.300:FF:000220">
    <property type="entry name" value="ATP-dependent protease ATPase subunit HslU"/>
    <property type="match status" value="1"/>
</dbReference>
<feature type="domain" description="AAA+ ATPase" evidence="12">
    <location>
        <begin position="49"/>
        <end position="332"/>
    </location>
</feature>
<evidence type="ECO:0000256" key="6">
    <source>
        <dbReference type="ARBA" id="ARBA00023186"/>
    </source>
</evidence>
<evidence type="ECO:0000256" key="11">
    <source>
        <dbReference type="HAMAP-Rule" id="MF_00249"/>
    </source>
</evidence>
<reference evidence="14 15" key="1">
    <citation type="submission" date="2018-11" db="EMBL/GenBank/DDBJ databases">
        <title>Sequencing Av. paragallinarum serogroups.</title>
        <authorList>
            <person name="Hellmuth J.E."/>
            <person name="Boucher C.E."/>
            <person name="Cason E.D."/>
        </authorList>
    </citation>
    <scope>NUCLEOTIDE SEQUENCE [LARGE SCALE GENOMIC DNA]</scope>
    <source>
        <strain evidence="14 15">SA-3</strain>
    </source>
</reference>
<keyword evidence="5 11" id="KW-0067">ATP-binding</keyword>
<dbReference type="Proteomes" id="UP000294229">
    <property type="component" value="Unassembled WGS sequence"/>
</dbReference>
<dbReference type="Gene3D" id="1.10.8.60">
    <property type="match status" value="1"/>
</dbReference>
<keyword evidence="3 11" id="KW-0963">Cytoplasm</keyword>
<evidence type="ECO:0000256" key="8">
    <source>
        <dbReference type="ARBA" id="ARBA00064434"/>
    </source>
</evidence>
<dbReference type="Gene3D" id="1.10.8.10">
    <property type="entry name" value="DNA helicase RuvA subunit, C-terminal domain"/>
    <property type="match status" value="1"/>
</dbReference>
<name>A0A8B3TAB8_AVIPA</name>
<dbReference type="EMBL" id="RQXS01000061">
    <property type="protein sequence ID" value="RZN56705.1"/>
    <property type="molecule type" value="Genomic_DNA"/>
</dbReference>
<feature type="binding site" evidence="11">
    <location>
        <position position="321"/>
    </location>
    <ligand>
        <name>ATP</name>
        <dbReference type="ChEBI" id="CHEBI:30616"/>
    </ligand>
</feature>
<dbReference type="NCBIfam" id="TIGR00390">
    <property type="entry name" value="hslU"/>
    <property type="match status" value="1"/>
</dbReference>
<accession>A0A8B3TAB8</accession>
<evidence type="ECO:0000256" key="4">
    <source>
        <dbReference type="ARBA" id="ARBA00022741"/>
    </source>
</evidence>
<feature type="binding site" evidence="11">
    <location>
        <position position="18"/>
    </location>
    <ligand>
        <name>ATP</name>
        <dbReference type="ChEBI" id="CHEBI:30616"/>
    </ligand>
</feature>
<comment type="caution">
    <text evidence="14">The sequence shown here is derived from an EMBL/GenBank/DDBJ whole genome shotgun (WGS) entry which is preliminary data.</text>
</comment>
<dbReference type="GO" id="GO:0043335">
    <property type="term" value="P:protein unfolding"/>
    <property type="evidence" value="ECO:0007669"/>
    <property type="project" value="UniProtKB-UniRule"/>
</dbReference>
<evidence type="ECO:0000313" key="15">
    <source>
        <dbReference type="Proteomes" id="UP000294229"/>
    </source>
</evidence>
<evidence type="ECO:0000313" key="14">
    <source>
        <dbReference type="EMBL" id="RZN56705.1"/>
    </source>
</evidence>
<dbReference type="GO" id="GO:0036402">
    <property type="term" value="F:proteasome-activating activity"/>
    <property type="evidence" value="ECO:0007669"/>
    <property type="project" value="UniProtKB-UniRule"/>
</dbReference>
<evidence type="ECO:0000259" key="12">
    <source>
        <dbReference type="SMART" id="SM00382"/>
    </source>
</evidence>
<comment type="subunit">
    <text evidence="8 11">A double ring-shaped homohexamer of HslV is capped on each side by a ring-shaped HslU homohexamer. The assembly of the HslU/HslV complex is dependent on binding of ATP.</text>
</comment>
<dbReference type="HAMAP" id="MF_00249">
    <property type="entry name" value="HslU"/>
    <property type="match status" value="1"/>
</dbReference>
<organism evidence="14 15">
    <name type="scientific">Avibacterium paragallinarum</name>
    <name type="common">Haemophilus gallinarum</name>
    <dbReference type="NCBI Taxonomy" id="728"/>
    <lineage>
        <taxon>Bacteria</taxon>
        <taxon>Pseudomonadati</taxon>
        <taxon>Pseudomonadota</taxon>
        <taxon>Gammaproteobacteria</taxon>
        <taxon>Pasteurellales</taxon>
        <taxon>Pasteurellaceae</taxon>
        <taxon>Avibacterium</taxon>
    </lineage>
</organism>
<evidence type="ECO:0000259" key="13">
    <source>
        <dbReference type="SMART" id="SM01086"/>
    </source>
</evidence>
<dbReference type="SMART" id="SM01086">
    <property type="entry name" value="ClpB_D2-small"/>
    <property type="match status" value="1"/>
</dbReference>
<dbReference type="FunFam" id="3.40.50.300:FF:000213">
    <property type="entry name" value="ATP-dependent protease ATPase subunit HslU"/>
    <property type="match status" value="1"/>
</dbReference>
<evidence type="ECO:0000256" key="5">
    <source>
        <dbReference type="ARBA" id="ARBA00022840"/>
    </source>
</evidence>
<evidence type="ECO:0000256" key="2">
    <source>
        <dbReference type="ARBA" id="ARBA00009771"/>
    </source>
</evidence>
<proteinExistence type="inferred from homology"/>
<feature type="binding site" evidence="11">
    <location>
        <begin position="60"/>
        <end position="65"/>
    </location>
    <ligand>
        <name>ATP</name>
        <dbReference type="ChEBI" id="CHEBI:30616"/>
    </ligand>
</feature>
<dbReference type="GO" id="GO:0016887">
    <property type="term" value="F:ATP hydrolysis activity"/>
    <property type="evidence" value="ECO:0007669"/>
    <property type="project" value="InterPro"/>
</dbReference>
<dbReference type="GO" id="GO:0009376">
    <property type="term" value="C:HslUV protease complex"/>
    <property type="evidence" value="ECO:0007669"/>
    <property type="project" value="UniProtKB-UniRule"/>
</dbReference>
<dbReference type="InterPro" id="IPR003593">
    <property type="entry name" value="AAA+_ATPase"/>
</dbReference>
<comment type="subcellular location">
    <subcellularLocation>
        <location evidence="1 11">Cytoplasm</location>
    </subcellularLocation>
</comment>
<keyword evidence="4 11" id="KW-0547">Nucleotide-binding</keyword>
<dbReference type="PANTHER" id="PTHR48102">
    <property type="entry name" value="ATP-DEPENDENT CLP PROTEASE ATP-BINDING SUBUNIT CLPX-LIKE, MITOCHONDRIAL-RELATED"/>
    <property type="match status" value="1"/>
</dbReference>
<dbReference type="RefSeq" id="WP_130238959.1">
    <property type="nucleotide sequence ID" value="NZ_RQXS01000061.1"/>
</dbReference>
<dbReference type="Pfam" id="PF07724">
    <property type="entry name" value="AAA_2"/>
    <property type="match status" value="1"/>
</dbReference>
<dbReference type="AlphaFoldDB" id="A0A8B3TAB8"/>
<feature type="domain" description="Clp ATPase C-terminal" evidence="13">
    <location>
        <begin position="335"/>
        <end position="434"/>
    </location>
</feature>
<dbReference type="CDD" id="cd19498">
    <property type="entry name" value="RecA-like_HslU"/>
    <property type="match status" value="1"/>
</dbReference>
<gene>
    <name evidence="11 14" type="primary">hslU</name>
    <name evidence="14" type="ORF">EIG79_09945</name>
</gene>
<comment type="similarity">
    <text evidence="2 11">Belongs to the ClpX chaperone family. HslU subfamily.</text>
</comment>
<dbReference type="PANTHER" id="PTHR48102:SF3">
    <property type="entry name" value="ATP-DEPENDENT PROTEASE ATPASE SUBUNIT HSLU"/>
    <property type="match status" value="1"/>
</dbReference>
<comment type="function">
    <text evidence="7 11">ATPase subunit of a proteasome-like degradation complex; this subunit has chaperone activity. The binding of ATP and its subsequent hydrolysis by HslU are essential for unfolding of protein substrates subsequently hydrolyzed by HslV. HslU recognizes the N-terminal part of its protein substrates and unfolds these before they are guided to HslV for hydrolysis.</text>
</comment>
<feature type="binding site" evidence="11">
    <location>
        <position position="393"/>
    </location>
    <ligand>
        <name>ATP</name>
        <dbReference type="ChEBI" id="CHEBI:30616"/>
    </ligand>
</feature>
<evidence type="ECO:0000256" key="3">
    <source>
        <dbReference type="ARBA" id="ARBA00022490"/>
    </source>
</evidence>
<evidence type="ECO:0000256" key="9">
    <source>
        <dbReference type="ARBA" id="ARBA00070260"/>
    </source>
</evidence>
<dbReference type="FunFam" id="1.10.8.60:FF:000027">
    <property type="entry name" value="ATP-dependent protease ATPase subunit HslU"/>
    <property type="match status" value="1"/>
</dbReference>
<evidence type="ECO:0000256" key="7">
    <source>
        <dbReference type="ARBA" id="ARBA00054052"/>
    </source>
</evidence>
<dbReference type="NCBIfam" id="NF003544">
    <property type="entry name" value="PRK05201.1"/>
    <property type="match status" value="1"/>
</dbReference>
<dbReference type="GO" id="GO:0005524">
    <property type="term" value="F:ATP binding"/>
    <property type="evidence" value="ECO:0007669"/>
    <property type="project" value="UniProtKB-UniRule"/>
</dbReference>
<feature type="binding site" evidence="11">
    <location>
        <position position="256"/>
    </location>
    <ligand>
        <name>ATP</name>
        <dbReference type="ChEBI" id="CHEBI:30616"/>
    </ligand>
</feature>
<dbReference type="SMART" id="SM00382">
    <property type="entry name" value="AAA"/>
    <property type="match status" value="1"/>
</dbReference>
<dbReference type="InterPro" id="IPR019489">
    <property type="entry name" value="Clp_ATPase_C"/>
</dbReference>